<dbReference type="GO" id="GO:0005886">
    <property type="term" value="C:plasma membrane"/>
    <property type="evidence" value="ECO:0007669"/>
    <property type="project" value="TreeGrafter"/>
</dbReference>
<feature type="binding site" evidence="1">
    <location>
        <position position="379"/>
    </location>
    <ligand>
        <name>Zn(2+)</name>
        <dbReference type="ChEBI" id="CHEBI:29105"/>
    </ligand>
</feature>
<organism evidence="2 3">
    <name type="scientific">Gracilariopsis chorda</name>
    <dbReference type="NCBI Taxonomy" id="448386"/>
    <lineage>
        <taxon>Eukaryota</taxon>
        <taxon>Rhodophyta</taxon>
        <taxon>Florideophyceae</taxon>
        <taxon>Rhodymeniophycidae</taxon>
        <taxon>Gracilariales</taxon>
        <taxon>Gracilariaceae</taxon>
        <taxon>Gracilariopsis</taxon>
    </lineage>
</organism>
<dbReference type="CDD" id="cd04794">
    <property type="entry name" value="euk_LANCL"/>
    <property type="match status" value="1"/>
</dbReference>
<comment type="caution">
    <text evidence="2">The sequence shown here is derived from an EMBL/GenBank/DDBJ whole genome shotgun (WGS) entry which is preliminary data.</text>
</comment>
<name>A0A2V3IZ06_9FLOR</name>
<dbReference type="GO" id="GO:0005975">
    <property type="term" value="P:carbohydrate metabolic process"/>
    <property type="evidence" value="ECO:0007669"/>
    <property type="project" value="InterPro"/>
</dbReference>
<keyword evidence="3" id="KW-1185">Reference proteome</keyword>
<dbReference type="InterPro" id="IPR007822">
    <property type="entry name" value="LANC-like"/>
</dbReference>
<keyword evidence="1" id="KW-0862">Zinc</keyword>
<dbReference type="SUPFAM" id="SSF158745">
    <property type="entry name" value="LanC-like"/>
    <property type="match status" value="1"/>
</dbReference>
<dbReference type="PRINTS" id="PR01950">
    <property type="entry name" value="LANCSUPER"/>
</dbReference>
<dbReference type="GO" id="GO:0046872">
    <property type="term" value="F:metal ion binding"/>
    <property type="evidence" value="ECO:0007669"/>
    <property type="project" value="UniProtKB-KW"/>
</dbReference>
<evidence type="ECO:0000313" key="3">
    <source>
        <dbReference type="Proteomes" id="UP000247409"/>
    </source>
</evidence>
<dbReference type="SMART" id="SM01260">
    <property type="entry name" value="LANC_like"/>
    <property type="match status" value="1"/>
</dbReference>
<reference evidence="2 3" key="1">
    <citation type="journal article" date="2018" name="Mol. Biol. Evol.">
        <title>Analysis of the draft genome of the red seaweed Gracilariopsis chorda provides insights into genome size evolution in Rhodophyta.</title>
        <authorList>
            <person name="Lee J."/>
            <person name="Yang E.C."/>
            <person name="Graf L."/>
            <person name="Yang J.H."/>
            <person name="Qiu H."/>
            <person name="Zel Zion U."/>
            <person name="Chan C.X."/>
            <person name="Stephens T.G."/>
            <person name="Weber A.P.M."/>
            <person name="Boo G.H."/>
            <person name="Boo S.M."/>
            <person name="Kim K.M."/>
            <person name="Shin Y."/>
            <person name="Jung M."/>
            <person name="Lee S.J."/>
            <person name="Yim H.S."/>
            <person name="Lee J.H."/>
            <person name="Bhattacharya D."/>
            <person name="Yoon H.S."/>
        </authorList>
    </citation>
    <scope>NUCLEOTIDE SEQUENCE [LARGE SCALE GENOMIC DNA]</scope>
    <source>
        <strain evidence="2 3">SKKU-2015</strain>
        <tissue evidence="2">Whole body</tissue>
    </source>
</reference>
<dbReference type="Gene3D" id="1.50.10.10">
    <property type="match status" value="1"/>
</dbReference>
<accession>A0A2V3IZ06</accession>
<feature type="binding site" evidence="1">
    <location>
        <position position="380"/>
    </location>
    <ligand>
        <name>Zn(2+)</name>
        <dbReference type="ChEBI" id="CHEBI:29105"/>
    </ligand>
</feature>
<protein>
    <submittedName>
        <fullName evidence="2">LanC-like protein 1</fullName>
    </submittedName>
</protein>
<dbReference type="AlphaFoldDB" id="A0A2V3IZ06"/>
<dbReference type="GO" id="GO:0031179">
    <property type="term" value="P:peptide modification"/>
    <property type="evidence" value="ECO:0007669"/>
    <property type="project" value="InterPro"/>
</dbReference>
<evidence type="ECO:0000256" key="1">
    <source>
        <dbReference type="PIRSR" id="PIRSR607822-1"/>
    </source>
</evidence>
<proteinExistence type="predicted"/>
<dbReference type="Pfam" id="PF05147">
    <property type="entry name" value="LANC_like"/>
    <property type="match status" value="1"/>
</dbReference>
<sequence>MAASSSSTNRLETLTIHERYVSFPARHEDEELCARDELFNTFVEARLDFMMRQLLRSVRRASCEAFVVVNSRGAYTRHTSAYNGTAGILVVLVRYLRAMRHHRAQLSPNNSRLDESHVIQLLWSILNNLEGRIPSPHQHAHHLDHGAAFYFGLPGLLLTCALAHRAIGNSRRTDELLQQLIALAPHIAHNRAVRDVNEVLYGRAGYLNCLSLVRQHFSMSSEQNARIGFAASTIATAIVNQGRRSAVHPWPLMWHFHHKAYLGAAHGVAGILHSLLAWSPVLDSSQRIAVASTVDVLAHLVARPCPSSLHTSTGMPRTDREETMHWCHGPAGHIMLFSAALHQAHGVDNDAVRRYQTVIEALTSRLAQRGLIRKGLGLCHGVSGTCYAFLSAYRATRLKRYLRLARAFYHIATTSKQYQRAVSTYFDSQRDVQGIPDTPFSLMEGTSGEICLLLDFLHPLASSFPGFEFRAQ</sequence>
<dbReference type="PANTHER" id="PTHR12736:SF7">
    <property type="entry name" value="LANC-LIKE PROTEIN 3"/>
    <property type="match status" value="1"/>
</dbReference>
<dbReference type="EMBL" id="NBIV01000025">
    <property type="protein sequence ID" value="PXF47392.1"/>
    <property type="molecule type" value="Genomic_DNA"/>
</dbReference>
<evidence type="ECO:0000313" key="2">
    <source>
        <dbReference type="EMBL" id="PXF47392.1"/>
    </source>
</evidence>
<dbReference type="InterPro" id="IPR012341">
    <property type="entry name" value="6hp_glycosidase-like_sf"/>
</dbReference>
<dbReference type="PANTHER" id="PTHR12736">
    <property type="entry name" value="LANC-LIKE PROTEIN"/>
    <property type="match status" value="1"/>
</dbReference>
<dbReference type="OrthoDB" id="10257263at2759"/>
<keyword evidence="1" id="KW-0479">Metal-binding</keyword>
<gene>
    <name evidence="2" type="ORF">BWQ96_02872</name>
</gene>
<dbReference type="Proteomes" id="UP000247409">
    <property type="component" value="Unassembled WGS sequence"/>
</dbReference>
<feature type="binding site" evidence="1">
    <location>
        <position position="327"/>
    </location>
    <ligand>
        <name>Zn(2+)</name>
        <dbReference type="ChEBI" id="CHEBI:29105"/>
    </ligand>
</feature>